<reference evidence="3 4" key="1">
    <citation type="submission" date="2021-12" db="EMBL/GenBank/DDBJ databases">
        <title>Discovery of the Pendulisporaceae a myxobacterial family with distinct sporulation behavior and unique specialized metabolism.</title>
        <authorList>
            <person name="Garcia R."/>
            <person name="Popoff A."/>
            <person name="Bader C.D."/>
            <person name="Loehr J."/>
            <person name="Walesch S."/>
            <person name="Walt C."/>
            <person name="Boldt J."/>
            <person name="Bunk B."/>
            <person name="Haeckl F.J.F.P.J."/>
            <person name="Gunesch A.P."/>
            <person name="Birkelbach J."/>
            <person name="Nuebel U."/>
            <person name="Pietschmann T."/>
            <person name="Bach T."/>
            <person name="Mueller R."/>
        </authorList>
    </citation>
    <scope>NUCLEOTIDE SEQUENCE [LARGE SCALE GENOMIC DNA]</scope>
    <source>
        <strain evidence="3 4">MSr11954</strain>
    </source>
</reference>
<dbReference type="SUPFAM" id="SSF56672">
    <property type="entry name" value="DNA/RNA polymerases"/>
    <property type="match status" value="1"/>
</dbReference>
<accession>A0ABZ2M715</accession>
<proteinExistence type="inferred from homology"/>
<evidence type="ECO:0000313" key="3">
    <source>
        <dbReference type="EMBL" id="WXB18303.1"/>
    </source>
</evidence>
<dbReference type="PROSITE" id="PS50878">
    <property type="entry name" value="RT_POL"/>
    <property type="match status" value="1"/>
</dbReference>
<comment type="similarity">
    <text evidence="1">Belongs to the bacterial reverse transcriptase family.</text>
</comment>
<gene>
    <name evidence="3" type="ORF">LZC94_13705</name>
</gene>
<dbReference type="EMBL" id="CP089984">
    <property type="protein sequence ID" value="WXB18303.1"/>
    <property type="molecule type" value="Genomic_DNA"/>
</dbReference>
<dbReference type="InterPro" id="IPR051083">
    <property type="entry name" value="GrpII_Intron_Splice-Mob/Def"/>
</dbReference>
<dbReference type="PANTHER" id="PTHR34047:SF8">
    <property type="entry name" value="PROTEIN YKFC"/>
    <property type="match status" value="1"/>
</dbReference>
<name>A0ABZ2M715_9BACT</name>
<keyword evidence="4" id="KW-1185">Reference proteome</keyword>
<organism evidence="3 4">
    <name type="scientific">Pendulispora albinea</name>
    <dbReference type="NCBI Taxonomy" id="2741071"/>
    <lineage>
        <taxon>Bacteria</taxon>
        <taxon>Pseudomonadati</taxon>
        <taxon>Myxococcota</taxon>
        <taxon>Myxococcia</taxon>
        <taxon>Myxococcales</taxon>
        <taxon>Sorangiineae</taxon>
        <taxon>Pendulisporaceae</taxon>
        <taxon>Pendulispora</taxon>
    </lineage>
</organism>
<protein>
    <recommendedName>
        <fullName evidence="2">Reverse transcriptase domain-containing protein</fullName>
    </recommendedName>
</protein>
<dbReference type="InterPro" id="IPR000477">
    <property type="entry name" value="RT_dom"/>
</dbReference>
<evidence type="ECO:0000256" key="1">
    <source>
        <dbReference type="ARBA" id="ARBA00034120"/>
    </source>
</evidence>
<evidence type="ECO:0000259" key="2">
    <source>
        <dbReference type="PROSITE" id="PS50878"/>
    </source>
</evidence>
<dbReference type="InterPro" id="IPR043502">
    <property type="entry name" value="DNA/RNA_pol_sf"/>
</dbReference>
<feature type="domain" description="Reverse transcriptase" evidence="2">
    <location>
        <begin position="17"/>
        <end position="257"/>
    </location>
</feature>
<evidence type="ECO:0000313" key="4">
    <source>
        <dbReference type="Proteomes" id="UP001370348"/>
    </source>
</evidence>
<dbReference type="Pfam" id="PF00078">
    <property type="entry name" value="RVT_1"/>
    <property type="match status" value="1"/>
</dbReference>
<dbReference type="CDD" id="cd01651">
    <property type="entry name" value="RT_G2_intron"/>
    <property type="match status" value="1"/>
</dbReference>
<dbReference type="RefSeq" id="WP_394827946.1">
    <property type="nucleotide sequence ID" value="NZ_CP089984.1"/>
</dbReference>
<dbReference type="Proteomes" id="UP001370348">
    <property type="component" value="Chromosome"/>
</dbReference>
<sequence length="295" mass="33312">MTAGEYEANLEENLRALLERAKSGTYRAPPVRRVHIPKGSGSETRPIGIPSFEDKVLQRAVAMVLEAVYEQDFLGCSYGFRPGRSAHQALEATWRQAMKMGSTWVLEIDVCKFFDNLDHEHLRAILRQRVLDGVLLRLIGKWLNAGVLEDGSIMYPESGSPQGGVVSPILANIYLHEALDVWFEKIVKPRLSGEAHLVRYADDAVLLFANEMDARKVMDALPKRFGKYALTLHPEKTRLIEFRRPPKSPRSGLGIDRKLVFFGNFDGRWSLLEAWTIQVVGMRGSGHMRNLATRN</sequence>
<dbReference type="PANTHER" id="PTHR34047">
    <property type="entry name" value="NUCLEAR INTRON MATURASE 1, MITOCHONDRIAL-RELATED"/>
    <property type="match status" value="1"/>
</dbReference>